<organism evidence="1 2">
    <name type="scientific">Kingdonia uniflora</name>
    <dbReference type="NCBI Taxonomy" id="39325"/>
    <lineage>
        <taxon>Eukaryota</taxon>
        <taxon>Viridiplantae</taxon>
        <taxon>Streptophyta</taxon>
        <taxon>Embryophyta</taxon>
        <taxon>Tracheophyta</taxon>
        <taxon>Spermatophyta</taxon>
        <taxon>Magnoliopsida</taxon>
        <taxon>Ranunculales</taxon>
        <taxon>Circaeasteraceae</taxon>
        <taxon>Kingdonia</taxon>
    </lineage>
</organism>
<evidence type="ECO:0000313" key="2">
    <source>
        <dbReference type="Proteomes" id="UP000541444"/>
    </source>
</evidence>
<sequence length="73" mass="7971">MFPSSVAVLGRHSLLNSAVLPPVSDFPIPFLYCRFDSGFGDRCWADFGVVFDWGIWVFGGGLLGFDVVSKRAA</sequence>
<comment type="caution">
    <text evidence="1">The sequence shown here is derived from an EMBL/GenBank/DDBJ whole genome shotgun (WGS) entry which is preliminary data.</text>
</comment>
<reference evidence="1 2" key="1">
    <citation type="journal article" date="2020" name="IScience">
        <title>Genome Sequencing of the Endangered Kingdonia uniflora (Circaeasteraceae, Ranunculales) Reveals Potential Mechanisms of Evolutionary Specialization.</title>
        <authorList>
            <person name="Sun Y."/>
            <person name="Deng T."/>
            <person name="Zhang A."/>
            <person name="Moore M.J."/>
            <person name="Landis J.B."/>
            <person name="Lin N."/>
            <person name="Zhang H."/>
            <person name="Zhang X."/>
            <person name="Huang J."/>
            <person name="Zhang X."/>
            <person name="Sun H."/>
            <person name="Wang H."/>
        </authorList>
    </citation>
    <scope>NUCLEOTIDE SEQUENCE [LARGE SCALE GENOMIC DNA]</scope>
    <source>
        <strain evidence="1">TB1705</strain>
        <tissue evidence="1">Leaf</tissue>
    </source>
</reference>
<name>A0A7J7N5Y7_9MAGN</name>
<dbReference type="EMBL" id="JACGCM010001019">
    <property type="protein sequence ID" value="KAF6162556.1"/>
    <property type="molecule type" value="Genomic_DNA"/>
</dbReference>
<dbReference type="Proteomes" id="UP000541444">
    <property type="component" value="Unassembled WGS sequence"/>
</dbReference>
<accession>A0A7J7N5Y7</accession>
<dbReference type="AlphaFoldDB" id="A0A7J7N5Y7"/>
<keyword evidence="2" id="KW-1185">Reference proteome</keyword>
<gene>
    <name evidence="1" type="ORF">GIB67_003102</name>
</gene>
<protein>
    <submittedName>
        <fullName evidence="1">Uncharacterized protein</fullName>
    </submittedName>
</protein>
<evidence type="ECO:0000313" key="1">
    <source>
        <dbReference type="EMBL" id="KAF6162556.1"/>
    </source>
</evidence>
<proteinExistence type="predicted"/>